<dbReference type="PANTHER" id="PTHR32282">
    <property type="entry name" value="BINDING PROTEIN TRANSPEPTIDASE, PUTATIVE-RELATED"/>
    <property type="match status" value="1"/>
</dbReference>
<keyword evidence="3" id="KW-0121">Carboxypeptidase</keyword>
<keyword evidence="10" id="KW-0472">Membrane</keyword>
<evidence type="ECO:0000256" key="11">
    <source>
        <dbReference type="ARBA" id="ARBA00023268"/>
    </source>
</evidence>
<dbReference type="EMBL" id="CP069362">
    <property type="protein sequence ID" value="WGS65430.1"/>
    <property type="molecule type" value="Genomic_DNA"/>
</dbReference>
<dbReference type="Pfam" id="PF00912">
    <property type="entry name" value="Transgly"/>
    <property type="match status" value="1"/>
</dbReference>
<dbReference type="Gene3D" id="1.10.3810.10">
    <property type="entry name" value="Biosynthetic peptidoglycan transglycosylase-like"/>
    <property type="match status" value="1"/>
</dbReference>
<evidence type="ECO:0000256" key="2">
    <source>
        <dbReference type="ARBA" id="ARBA00022475"/>
    </source>
</evidence>
<dbReference type="InterPro" id="IPR001264">
    <property type="entry name" value="Glyco_trans_51"/>
</dbReference>
<dbReference type="Pfam" id="PF00905">
    <property type="entry name" value="Transpeptidase"/>
    <property type="match status" value="1"/>
</dbReference>
<comment type="catalytic activity">
    <reaction evidence="14">
        <text>[GlcNAc-(1-&gt;4)-Mur2Ac(oyl-L-Ala-gamma-D-Glu-L-Lys-D-Ala-D-Ala)](n)-di-trans,octa-cis-undecaprenyl diphosphate + beta-D-GlcNAc-(1-&gt;4)-Mur2Ac(oyl-L-Ala-gamma-D-Glu-L-Lys-D-Ala-D-Ala)-di-trans,octa-cis-undecaprenyl diphosphate = [GlcNAc-(1-&gt;4)-Mur2Ac(oyl-L-Ala-gamma-D-Glu-L-Lys-D-Ala-D-Ala)](n+1)-di-trans,octa-cis-undecaprenyl diphosphate + di-trans,octa-cis-undecaprenyl diphosphate + H(+)</text>
        <dbReference type="Rhea" id="RHEA:23708"/>
        <dbReference type="Rhea" id="RHEA-COMP:9602"/>
        <dbReference type="Rhea" id="RHEA-COMP:9603"/>
        <dbReference type="ChEBI" id="CHEBI:15378"/>
        <dbReference type="ChEBI" id="CHEBI:58405"/>
        <dbReference type="ChEBI" id="CHEBI:60033"/>
        <dbReference type="ChEBI" id="CHEBI:78435"/>
        <dbReference type="EC" id="2.4.99.28"/>
    </reaction>
</comment>
<evidence type="ECO:0000256" key="7">
    <source>
        <dbReference type="ARBA" id="ARBA00022801"/>
    </source>
</evidence>
<proteinExistence type="predicted"/>
<keyword evidence="11" id="KW-0511">Multifunctional enzyme</keyword>
<dbReference type="Gene3D" id="3.40.710.10">
    <property type="entry name" value="DD-peptidase/beta-lactamase superfamily"/>
    <property type="match status" value="1"/>
</dbReference>
<dbReference type="SUPFAM" id="SSF53955">
    <property type="entry name" value="Lysozyme-like"/>
    <property type="match status" value="1"/>
</dbReference>
<keyword evidence="2" id="KW-1003">Cell membrane</keyword>
<evidence type="ECO:0000256" key="10">
    <source>
        <dbReference type="ARBA" id="ARBA00023136"/>
    </source>
</evidence>
<keyword evidence="18" id="KW-1185">Reference proteome</keyword>
<dbReference type="InterPro" id="IPR023346">
    <property type="entry name" value="Lysozyme-like_dom_sf"/>
</dbReference>
<evidence type="ECO:0000256" key="5">
    <source>
        <dbReference type="ARBA" id="ARBA00022676"/>
    </source>
</evidence>
<evidence type="ECO:0000256" key="14">
    <source>
        <dbReference type="ARBA" id="ARBA00049902"/>
    </source>
</evidence>
<evidence type="ECO:0000256" key="6">
    <source>
        <dbReference type="ARBA" id="ARBA00022679"/>
    </source>
</evidence>
<evidence type="ECO:0000259" key="15">
    <source>
        <dbReference type="Pfam" id="PF00905"/>
    </source>
</evidence>
<keyword evidence="9" id="KW-0573">Peptidoglycan synthesis</keyword>
<dbReference type="PANTHER" id="PTHR32282:SF11">
    <property type="entry name" value="PENICILLIN-BINDING PROTEIN 1B"/>
    <property type="match status" value="1"/>
</dbReference>
<dbReference type="SUPFAM" id="SSF56601">
    <property type="entry name" value="beta-lactamase/transpeptidase-like"/>
    <property type="match status" value="1"/>
</dbReference>
<evidence type="ECO:0000256" key="13">
    <source>
        <dbReference type="ARBA" id="ARBA00044770"/>
    </source>
</evidence>
<sequence length="671" mass="77931">MKYFLSGLLTILITGMILFSYTHKLFVKKSIFSFNSNYNTYLFSNSSEILPPKFVYTKLSNAPIDLLFTLLWSEDRDFFGHPGFNLKGLIRSIITNIKSGTTYGGSTITQQVVKNIYLNQKKVISRKILEIFLSFWVERYYTKNEILESYINIAYLGNDINGFGAAAKRYFGKNLKDLNLSEISILVGIINAPEYYNPYKHPLRAKKQALIILNSLLNNQLLTNNDYKLYTQYLNNIEFKKPYFDENNLQLLLAIKNEESKLNLTGGGYIVKSTINRDLFETIKDTWQASQSAIIIDNKTGKIISFFGSQYDVFYSHRQIGSTIKPFYYLLALNKGYDINTPLIDEPLKIGNWSPQNFEKTFKGEVSLKEALIHSINIPSIHLFLSLENSPQKSVSTVETFLRNIGIDGFYPHDITLSLGTLESNVFNIARAFSIFPNYGLIPKTYIIDEIYDKNGNLIYKKTPEIEKKIQTIKNKSYSIMNNLLESVVSEGTAKNLFPVKKEFYGKTGTAEYSVWFSGYDGKISISTRRDGKFLLSTTHAIPIARRILNIYYSYTPFTKVPKFFFYYNKTSNDSFESFISNNFNKKELFFSKKNYIKNIQNYEFLFPDLFLKYYNYNNKDSSFKLFEFDKLNIKKFKNSLDLGEKNIYSNYIKEKLFLDYYFPDLYIAIK</sequence>
<evidence type="ECO:0000256" key="3">
    <source>
        <dbReference type="ARBA" id="ARBA00022645"/>
    </source>
</evidence>
<keyword evidence="4" id="KW-0645">Protease</keyword>
<dbReference type="InterPro" id="IPR012338">
    <property type="entry name" value="Beta-lactam/transpept-like"/>
</dbReference>
<evidence type="ECO:0000256" key="9">
    <source>
        <dbReference type="ARBA" id="ARBA00022984"/>
    </source>
</evidence>
<keyword evidence="8" id="KW-0133">Cell shape</keyword>
<keyword evidence="6" id="KW-0808">Transferase</keyword>
<evidence type="ECO:0000256" key="8">
    <source>
        <dbReference type="ARBA" id="ARBA00022960"/>
    </source>
</evidence>
<organism evidence="17 18">
    <name type="scientific">Marinitoga aeolica</name>
    <dbReference type="NCBI Taxonomy" id="2809031"/>
    <lineage>
        <taxon>Bacteria</taxon>
        <taxon>Thermotogati</taxon>
        <taxon>Thermotogota</taxon>
        <taxon>Thermotogae</taxon>
        <taxon>Petrotogales</taxon>
        <taxon>Petrotogaceae</taxon>
        <taxon>Marinitoga</taxon>
    </lineage>
</organism>
<evidence type="ECO:0000256" key="1">
    <source>
        <dbReference type="ARBA" id="ARBA00004236"/>
    </source>
</evidence>
<keyword evidence="12" id="KW-0961">Cell wall biogenesis/degradation</keyword>
<feature type="domain" description="Glycosyl transferase family 51" evidence="16">
    <location>
        <begin position="55"/>
        <end position="215"/>
    </location>
</feature>
<gene>
    <name evidence="17" type="ORF">JRV97_02410</name>
</gene>
<dbReference type="RefSeq" id="WP_280999852.1">
    <property type="nucleotide sequence ID" value="NZ_CP069362.1"/>
</dbReference>
<dbReference type="InterPro" id="IPR001460">
    <property type="entry name" value="PCN-bd_Tpept"/>
</dbReference>
<evidence type="ECO:0000256" key="12">
    <source>
        <dbReference type="ARBA" id="ARBA00023316"/>
    </source>
</evidence>
<evidence type="ECO:0000313" key="17">
    <source>
        <dbReference type="EMBL" id="WGS65430.1"/>
    </source>
</evidence>
<keyword evidence="7" id="KW-0378">Hydrolase</keyword>
<dbReference type="InterPro" id="IPR036950">
    <property type="entry name" value="PBP_transglycosylase"/>
</dbReference>
<keyword evidence="5" id="KW-0328">Glycosyltransferase</keyword>
<dbReference type="EC" id="2.4.99.28" evidence="13"/>
<evidence type="ECO:0000313" key="18">
    <source>
        <dbReference type="Proteomes" id="UP001232493"/>
    </source>
</evidence>
<dbReference type="Proteomes" id="UP001232493">
    <property type="component" value="Chromosome"/>
</dbReference>
<name>A0ABY8PS39_9BACT</name>
<feature type="domain" description="Penicillin-binding protein transpeptidase" evidence="15">
    <location>
        <begin position="292"/>
        <end position="514"/>
    </location>
</feature>
<evidence type="ECO:0000256" key="4">
    <source>
        <dbReference type="ARBA" id="ARBA00022670"/>
    </source>
</evidence>
<protein>
    <recommendedName>
        <fullName evidence="13">peptidoglycan glycosyltransferase</fullName>
        <ecNumber evidence="13">2.4.99.28</ecNumber>
    </recommendedName>
</protein>
<comment type="subcellular location">
    <subcellularLocation>
        <location evidence="1">Cell membrane</location>
    </subcellularLocation>
</comment>
<accession>A0ABY8PS39</accession>
<dbReference type="InterPro" id="IPR050396">
    <property type="entry name" value="Glycosyltr_51/Transpeptidase"/>
</dbReference>
<evidence type="ECO:0000259" key="16">
    <source>
        <dbReference type="Pfam" id="PF00912"/>
    </source>
</evidence>
<reference evidence="17 18" key="1">
    <citation type="submission" date="2021-02" db="EMBL/GenBank/DDBJ databases">
        <title>Characterization of Marinitoga sp. nov. str. BP5-C20A.</title>
        <authorList>
            <person name="Erauso G."/>
            <person name="Postec A."/>
        </authorList>
    </citation>
    <scope>NUCLEOTIDE SEQUENCE [LARGE SCALE GENOMIC DNA]</scope>
    <source>
        <strain evidence="17 18">BP5-C20A</strain>
    </source>
</reference>